<organism evidence="3 4">
    <name type="scientific">Priestia aryabhattai</name>
    <name type="common">Bacillus aryabhattai</name>
    <dbReference type="NCBI Taxonomy" id="412384"/>
    <lineage>
        <taxon>Bacteria</taxon>
        <taxon>Bacillati</taxon>
        <taxon>Bacillota</taxon>
        <taxon>Bacilli</taxon>
        <taxon>Bacillales</taxon>
        <taxon>Bacillaceae</taxon>
        <taxon>Priestia</taxon>
    </lineage>
</organism>
<evidence type="ECO:0000256" key="2">
    <source>
        <dbReference type="ARBA" id="ARBA00023235"/>
    </source>
</evidence>
<evidence type="ECO:0000313" key="3">
    <source>
        <dbReference type="EMBL" id="MBA9042511.1"/>
    </source>
</evidence>
<dbReference type="PIRSF" id="PIRSF016184">
    <property type="entry name" value="PhzC_PhzF"/>
    <property type="match status" value="1"/>
</dbReference>
<dbReference type="Proteomes" id="UP000543174">
    <property type="component" value="Unassembled WGS sequence"/>
</dbReference>
<dbReference type="EMBL" id="JACJHT010000013">
    <property type="protein sequence ID" value="MBA9042511.1"/>
    <property type="molecule type" value="Genomic_DNA"/>
</dbReference>
<dbReference type="Gene3D" id="3.10.310.10">
    <property type="entry name" value="Diaminopimelate Epimerase, Chain A, domain 1"/>
    <property type="match status" value="2"/>
</dbReference>
<dbReference type="SUPFAM" id="SSF54506">
    <property type="entry name" value="Diaminopimelate epimerase-like"/>
    <property type="match status" value="1"/>
</dbReference>
<comment type="caution">
    <text evidence="3">The sequence shown here is derived from an EMBL/GenBank/DDBJ whole genome shotgun (WGS) entry which is preliminary data.</text>
</comment>
<evidence type="ECO:0000256" key="1">
    <source>
        <dbReference type="ARBA" id="ARBA00008270"/>
    </source>
</evidence>
<dbReference type="NCBIfam" id="TIGR00654">
    <property type="entry name" value="PhzF_family"/>
    <property type="match status" value="1"/>
</dbReference>
<dbReference type="RefSeq" id="WP_098548990.1">
    <property type="nucleotide sequence ID" value="NZ_CP169254.1"/>
</dbReference>
<protein>
    <submittedName>
        <fullName evidence="3">PhzF family phenazine biosynthesis protein</fullName>
    </submittedName>
</protein>
<accession>A0A7W3RHK5</accession>
<evidence type="ECO:0000313" key="4">
    <source>
        <dbReference type="Proteomes" id="UP000543174"/>
    </source>
</evidence>
<dbReference type="PANTHER" id="PTHR13774:SF17">
    <property type="entry name" value="PHENAZINE BIOSYNTHESIS-LIKE DOMAIN-CONTAINING PROTEIN"/>
    <property type="match status" value="1"/>
</dbReference>
<dbReference type="GO" id="GO:0016853">
    <property type="term" value="F:isomerase activity"/>
    <property type="evidence" value="ECO:0007669"/>
    <property type="project" value="UniProtKB-KW"/>
</dbReference>
<dbReference type="PANTHER" id="PTHR13774">
    <property type="entry name" value="PHENAZINE BIOSYNTHESIS PROTEIN"/>
    <property type="match status" value="1"/>
</dbReference>
<comment type="similarity">
    <text evidence="1">Belongs to the PhzF family.</text>
</comment>
<dbReference type="GO" id="GO:0005737">
    <property type="term" value="C:cytoplasm"/>
    <property type="evidence" value="ECO:0007669"/>
    <property type="project" value="TreeGrafter"/>
</dbReference>
<dbReference type="Pfam" id="PF02567">
    <property type="entry name" value="PhzC-PhzF"/>
    <property type="match status" value="1"/>
</dbReference>
<gene>
    <name evidence="3" type="ORF">HNP21_005646</name>
</gene>
<keyword evidence="2" id="KW-0413">Isomerase</keyword>
<name>A0A7W3RHK5_PRIAR</name>
<reference evidence="3" key="1">
    <citation type="submission" date="2020-08" db="EMBL/GenBank/DDBJ databases">
        <title>Functional genomics of gut bacteria from endangered species of beetles.</title>
        <authorList>
            <person name="Carlos-Shanley C."/>
        </authorList>
    </citation>
    <scope>NUCLEOTIDE SEQUENCE [LARGE SCALE GENOMIC DNA]</scope>
    <source>
        <strain evidence="3">S00060</strain>
    </source>
</reference>
<keyword evidence="4" id="KW-1185">Reference proteome</keyword>
<proteinExistence type="inferred from homology"/>
<dbReference type="InterPro" id="IPR003719">
    <property type="entry name" value="Phenazine_PhzF-like"/>
</dbReference>
<dbReference type="AlphaFoldDB" id="A0A7W3RHK5"/>
<sequence>MSTYLYRVNAFSQDLTSGNPAYVIQLTSPIHKQFMQAIAKELNLPITAFLLEQQCNVYELRWFTPSKEIKLCGHGTLAAAHILWEEGIIEDQHPITFTTKSGHLKVEKVEKGVQLAFSTDAPTPIDITSTIQKLVDAPILKAAQNSDRYIIEVADEELLKRLVPNLDLLATLPVTGLVVTSPSTKYDFVSRYFAPRIGIEEDFVTGSAHCGLAPYWSQRLNKKQLYAFQSSERGGELFIYYQGDLTYITGKAITIYKSHFNELLL</sequence>